<dbReference type="InterPro" id="IPR010892">
    <property type="entry name" value="Spp-24"/>
</dbReference>
<evidence type="ECO:0000256" key="4">
    <source>
        <dbReference type="ARBA" id="ARBA00020365"/>
    </source>
</evidence>
<sequence length="376" mass="42973">MSGSPVLSTQSVKYGEYDLNRLRTPKITPIVPNELAVDLRFTARETLCPKTGEFDSENCELNNDPLAKMTTCRSSVRYSYGAVVDVYLQCMDSRKTFMDSSSESASFESSEEVRYLRRRPPFQDEHHSSVDWDYQNNRQFPQRRGNGVAPRRPNKQAKPLSQGLSSRKKPNRKPNRDSKQGEGRARERSSSFTLRKQPADHTRGRMKVFLLTIAAVQILHCSGIPSPKDALRVSVIKLNRITETRNLCGITRRRVKDINRTGKLSYNVDLTFSVKETVCSKKSGLEFDDPSCNFRPKKTAVKGFCKSHVEYFADEVVDVDVECRGLKTFDSRSGSFESSENSIEVKMRRTHHPRVYKRVKQIKRLVTAGGFKRTPW</sequence>
<evidence type="ECO:0000313" key="11">
    <source>
        <dbReference type="EMBL" id="GCC33940.1"/>
    </source>
</evidence>
<evidence type="ECO:0000256" key="2">
    <source>
        <dbReference type="ARBA" id="ARBA00004613"/>
    </source>
</evidence>
<evidence type="ECO:0000256" key="5">
    <source>
        <dbReference type="ARBA" id="ARBA00022525"/>
    </source>
</evidence>
<proteinExistence type="inferred from homology"/>
<comment type="similarity">
    <text evidence="3">Belongs to the SPP2 family.</text>
</comment>
<evidence type="ECO:0000256" key="3">
    <source>
        <dbReference type="ARBA" id="ARBA00008576"/>
    </source>
</evidence>
<keyword evidence="7" id="KW-0732">Signal</keyword>
<comment type="subcellular location">
    <subcellularLocation>
        <location evidence="2">Secreted</location>
    </subcellularLocation>
</comment>
<dbReference type="STRING" id="137246.A0A401SU65"/>
<gene>
    <name evidence="11" type="ORF">chiPu_0012411</name>
</gene>
<evidence type="ECO:0000256" key="7">
    <source>
        <dbReference type="ARBA" id="ARBA00022729"/>
    </source>
</evidence>
<feature type="compositionally biased region" description="Basic and acidic residues" evidence="10">
    <location>
        <begin position="120"/>
        <end position="130"/>
    </location>
</feature>
<keyword evidence="8" id="KW-1015">Disulfide bond</keyword>
<dbReference type="InterPro" id="IPR046350">
    <property type="entry name" value="Cystatin_sf"/>
</dbReference>
<evidence type="ECO:0000256" key="1">
    <source>
        <dbReference type="ARBA" id="ARBA00002371"/>
    </source>
</evidence>
<dbReference type="Proteomes" id="UP000287033">
    <property type="component" value="Unassembled WGS sequence"/>
</dbReference>
<organism evidence="11 12">
    <name type="scientific">Chiloscyllium punctatum</name>
    <name type="common">Brownbanded bambooshark</name>
    <name type="synonym">Hemiscyllium punctatum</name>
    <dbReference type="NCBI Taxonomy" id="137246"/>
    <lineage>
        <taxon>Eukaryota</taxon>
        <taxon>Metazoa</taxon>
        <taxon>Chordata</taxon>
        <taxon>Craniata</taxon>
        <taxon>Vertebrata</taxon>
        <taxon>Chondrichthyes</taxon>
        <taxon>Elasmobranchii</taxon>
        <taxon>Galeomorphii</taxon>
        <taxon>Galeoidea</taxon>
        <taxon>Orectolobiformes</taxon>
        <taxon>Hemiscylliidae</taxon>
        <taxon>Chiloscyllium</taxon>
    </lineage>
</organism>
<dbReference type="SUPFAM" id="SSF54403">
    <property type="entry name" value="Cystatin/monellin"/>
    <property type="match status" value="2"/>
</dbReference>
<evidence type="ECO:0000313" key="12">
    <source>
        <dbReference type="Proteomes" id="UP000287033"/>
    </source>
</evidence>
<dbReference type="PANTHER" id="PTHR15444:SF4">
    <property type="entry name" value="SECRETED PHOSPHOPROTEIN 24"/>
    <property type="match status" value="1"/>
</dbReference>
<dbReference type="PANTHER" id="PTHR15444">
    <property type="entry name" value="SECRETED PHOSPHOPROTEIN 24"/>
    <property type="match status" value="1"/>
</dbReference>
<feature type="region of interest" description="Disordered" evidence="10">
    <location>
        <begin position="120"/>
        <end position="199"/>
    </location>
</feature>
<accession>A0A401SU65</accession>
<dbReference type="AlphaFoldDB" id="A0A401SU65"/>
<evidence type="ECO:0000256" key="10">
    <source>
        <dbReference type="SAM" id="MobiDB-lite"/>
    </source>
</evidence>
<evidence type="ECO:0000256" key="6">
    <source>
        <dbReference type="ARBA" id="ARBA00022553"/>
    </source>
</evidence>
<feature type="compositionally biased region" description="Basic and acidic residues" evidence="10">
    <location>
        <begin position="174"/>
        <end position="189"/>
    </location>
</feature>
<name>A0A401SU65_CHIPU</name>
<keyword evidence="6" id="KW-0597">Phosphoprotein</keyword>
<evidence type="ECO:0000256" key="9">
    <source>
        <dbReference type="ARBA" id="ARBA00029627"/>
    </source>
</evidence>
<dbReference type="Pfam" id="PF07448">
    <property type="entry name" value="Spp-24"/>
    <property type="match status" value="2"/>
</dbReference>
<dbReference type="Gene3D" id="3.10.450.10">
    <property type="match status" value="2"/>
</dbReference>
<dbReference type="GO" id="GO:0046849">
    <property type="term" value="P:bone remodeling"/>
    <property type="evidence" value="ECO:0007669"/>
    <property type="project" value="InterPro"/>
</dbReference>
<dbReference type="OrthoDB" id="9944258at2759"/>
<keyword evidence="12" id="KW-1185">Reference proteome</keyword>
<protein>
    <recommendedName>
        <fullName evidence="4">Secreted phosphoprotein 24</fullName>
    </recommendedName>
    <alternativeName>
        <fullName evidence="9">Secreted phosphoprotein 2</fullName>
    </alternativeName>
</protein>
<evidence type="ECO:0000256" key="8">
    <source>
        <dbReference type="ARBA" id="ARBA00023157"/>
    </source>
</evidence>
<dbReference type="GO" id="GO:0005576">
    <property type="term" value="C:extracellular region"/>
    <property type="evidence" value="ECO:0007669"/>
    <property type="project" value="UniProtKB-SubCell"/>
</dbReference>
<reference evidence="11 12" key="1">
    <citation type="journal article" date="2018" name="Nat. Ecol. Evol.">
        <title>Shark genomes provide insights into elasmobranch evolution and the origin of vertebrates.</title>
        <authorList>
            <person name="Hara Y"/>
            <person name="Yamaguchi K"/>
            <person name="Onimaru K"/>
            <person name="Kadota M"/>
            <person name="Koyanagi M"/>
            <person name="Keeley SD"/>
            <person name="Tatsumi K"/>
            <person name="Tanaka K"/>
            <person name="Motone F"/>
            <person name="Kageyama Y"/>
            <person name="Nozu R"/>
            <person name="Adachi N"/>
            <person name="Nishimura O"/>
            <person name="Nakagawa R"/>
            <person name="Tanegashima C"/>
            <person name="Kiyatake I"/>
            <person name="Matsumoto R"/>
            <person name="Murakumo K"/>
            <person name="Nishida K"/>
            <person name="Terakita A"/>
            <person name="Kuratani S"/>
            <person name="Sato K"/>
            <person name="Hyodo S Kuraku.S."/>
        </authorList>
    </citation>
    <scope>NUCLEOTIDE SEQUENCE [LARGE SCALE GENOMIC DNA]</scope>
</reference>
<comment type="caution">
    <text evidence="11">The sequence shown here is derived from an EMBL/GenBank/DDBJ whole genome shotgun (WGS) entry which is preliminary data.</text>
</comment>
<keyword evidence="5" id="KW-0964">Secreted</keyword>
<comment type="function">
    <text evidence="1">Could coordinate an aspect of bone turnover.</text>
</comment>
<dbReference type="EMBL" id="BEZZ01000554">
    <property type="protein sequence ID" value="GCC33940.1"/>
    <property type="molecule type" value="Genomic_DNA"/>
</dbReference>